<dbReference type="Pfam" id="PF01266">
    <property type="entry name" value="DAO"/>
    <property type="match status" value="1"/>
</dbReference>
<name>A0A0W8FMM3_9ZZZZ</name>
<dbReference type="InterPro" id="IPR036188">
    <property type="entry name" value="FAD/NAD-bd_sf"/>
</dbReference>
<evidence type="ECO:0000313" key="7">
    <source>
        <dbReference type="EMBL" id="KUG22144.1"/>
    </source>
</evidence>
<evidence type="ECO:0000256" key="5">
    <source>
        <dbReference type="ARBA" id="ARBA00037941"/>
    </source>
</evidence>
<evidence type="ECO:0000256" key="4">
    <source>
        <dbReference type="ARBA" id="ARBA00023002"/>
    </source>
</evidence>
<evidence type="ECO:0000256" key="2">
    <source>
        <dbReference type="ARBA" id="ARBA00022630"/>
    </source>
</evidence>
<accession>A0A0W8FMM3</accession>
<proteinExistence type="inferred from homology"/>
<dbReference type="EMBL" id="LNQE01000985">
    <property type="protein sequence ID" value="KUG22144.1"/>
    <property type="molecule type" value="Genomic_DNA"/>
</dbReference>
<dbReference type="GO" id="GO:0047545">
    <property type="term" value="F:(S)-2-hydroxyglutarate dehydrogenase activity"/>
    <property type="evidence" value="ECO:0007669"/>
    <property type="project" value="TreeGrafter"/>
</dbReference>
<dbReference type="SUPFAM" id="SSF51905">
    <property type="entry name" value="FAD/NAD(P)-binding domain"/>
    <property type="match status" value="1"/>
</dbReference>
<evidence type="ECO:0000256" key="3">
    <source>
        <dbReference type="ARBA" id="ARBA00022827"/>
    </source>
</evidence>
<dbReference type="PANTHER" id="PTHR43104:SF4">
    <property type="entry name" value="L-2-HYDROXYGLUTARATE DEHYDROGENASE, MITOCHONDRIAL"/>
    <property type="match status" value="1"/>
</dbReference>
<dbReference type="PANTHER" id="PTHR43104">
    <property type="entry name" value="L-2-HYDROXYGLUTARATE DEHYDROGENASE, MITOCHONDRIAL"/>
    <property type="match status" value="1"/>
</dbReference>
<organism evidence="7">
    <name type="scientific">hydrocarbon metagenome</name>
    <dbReference type="NCBI Taxonomy" id="938273"/>
    <lineage>
        <taxon>unclassified sequences</taxon>
        <taxon>metagenomes</taxon>
        <taxon>ecological metagenomes</taxon>
    </lineage>
</organism>
<comment type="similarity">
    <text evidence="5">Belongs to the L2HGDH family.</text>
</comment>
<sequence length="310" mass="34703">MYYPEESLKAFLCVAGNKMLYELATKNNIPHKKTGKLIVSVKNEEDEDLERLYDNGKKNGVTSLKLISKKKVPDMEPNVQAQAALYSPDTGIISAHDLMNYFLVKALNNKAHIIYQTKVVRIEKESNHYRIFTHNAKGESFEFSSAVVINAAGLESDTIANMVGGNYRLHYCKGDYCSVSGVKKGTVQKLVYPVPAKKHTGLGVHLTIDLNGRFKLGPDTTYIDRKEDYNVKSEKAEFFYQSASQFLPFLKKENIHPDMAGIRPKLQGSADDFRDFIIKEDSPGFINLVGIESPGMTASPAIARLVRKML</sequence>
<evidence type="ECO:0000256" key="1">
    <source>
        <dbReference type="ARBA" id="ARBA00001974"/>
    </source>
</evidence>
<dbReference type="Gene3D" id="3.50.50.60">
    <property type="entry name" value="FAD/NAD(P)-binding domain"/>
    <property type="match status" value="1"/>
</dbReference>
<comment type="cofactor">
    <cofactor evidence="1">
        <name>FAD</name>
        <dbReference type="ChEBI" id="CHEBI:57692"/>
    </cofactor>
</comment>
<gene>
    <name evidence="7" type="ORF">ASZ90_008114</name>
</gene>
<dbReference type="Gene3D" id="3.30.9.10">
    <property type="entry name" value="D-Amino Acid Oxidase, subunit A, domain 2"/>
    <property type="match status" value="1"/>
</dbReference>
<feature type="domain" description="FAD dependent oxidoreductase" evidence="6">
    <location>
        <begin position="4"/>
        <end position="307"/>
    </location>
</feature>
<keyword evidence="2" id="KW-0285">Flavoprotein</keyword>
<dbReference type="AlphaFoldDB" id="A0A0W8FMM3"/>
<reference evidence="7" key="1">
    <citation type="journal article" date="2015" name="Proc. Natl. Acad. Sci. U.S.A.">
        <title>Networks of energetic and metabolic interactions define dynamics in microbial communities.</title>
        <authorList>
            <person name="Embree M."/>
            <person name="Liu J.K."/>
            <person name="Al-Bassam M.M."/>
            <person name="Zengler K."/>
        </authorList>
    </citation>
    <scope>NUCLEOTIDE SEQUENCE</scope>
</reference>
<evidence type="ECO:0000259" key="6">
    <source>
        <dbReference type="Pfam" id="PF01266"/>
    </source>
</evidence>
<protein>
    <submittedName>
        <fullName evidence="7">Aminobutyraldehyde dehydrogenase</fullName>
        <ecNumber evidence="7">1.2.1.19</ecNumber>
    </submittedName>
</protein>
<keyword evidence="4 7" id="KW-0560">Oxidoreductase</keyword>
<dbReference type="EC" id="1.2.1.19" evidence="7"/>
<keyword evidence="3" id="KW-0274">FAD</keyword>
<dbReference type="InterPro" id="IPR006076">
    <property type="entry name" value="FAD-dep_OxRdtase"/>
</dbReference>
<dbReference type="GO" id="GO:0019145">
    <property type="term" value="F:aminobutyraldehyde dehydrogenase (NAD+) activity"/>
    <property type="evidence" value="ECO:0007669"/>
    <property type="project" value="UniProtKB-EC"/>
</dbReference>
<comment type="caution">
    <text evidence="7">The sequence shown here is derived from an EMBL/GenBank/DDBJ whole genome shotgun (WGS) entry which is preliminary data.</text>
</comment>